<dbReference type="EMBL" id="MG592574">
    <property type="protein sequence ID" value="AUR95270.1"/>
    <property type="molecule type" value="Genomic_DNA"/>
</dbReference>
<sequence length="47" mass="5441">MKYIKWNPTKWIGYDNSRKAPFAAPQMRAVKTVDKAIRKMRGISPCS</sequence>
<name>A0A2I7RNP9_9CAUD</name>
<reference evidence="1 2" key="1">
    <citation type="submission" date="2017-11" db="EMBL/GenBank/DDBJ databases">
        <title>A major lineage of nontailed dsDNA viruses as unrecognized killers of marine bacteria.</title>
        <authorList>
            <person name="Kauffman K.M."/>
            <person name="Hussain F.A."/>
            <person name="Yang J."/>
            <person name="Arevalo P."/>
            <person name="Brown J.M."/>
            <person name="Chang W.K."/>
            <person name="VanInsberghe D."/>
            <person name="Elsherbini J."/>
            <person name="Cutler M.B."/>
            <person name="Kelly L."/>
            <person name="Polz M.F."/>
        </authorList>
    </citation>
    <scope>NUCLEOTIDE SEQUENCE [LARGE SCALE GENOMIC DNA]</scope>
</reference>
<dbReference type="Proteomes" id="UP000269294">
    <property type="component" value="Segment"/>
</dbReference>
<accession>A0A2I7RNP9</accession>
<organism evidence="1 2">
    <name type="scientific">Vibrio phage 1.204.O._10N.222.46.F12</name>
    <dbReference type="NCBI Taxonomy" id="1881263"/>
    <lineage>
        <taxon>Viruses</taxon>
        <taxon>Duplodnaviria</taxon>
        <taxon>Heunggongvirae</taxon>
        <taxon>Uroviricota</taxon>
        <taxon>Caudoviricetes</taxon>
        <taxon>Autographivirales</taxon>
        <taxon>Cyclitvirus</taxon>
        <taxon>Cyclitvirus cyclit</taxon>
    </lineage>
</organism>
<protein>
    <submittedName>
        <fullName evidence="1">Uncharacterized protein</fullName>
    </submittedName>
</protein>
<evidence type="ECO:0000313" key="1">
    <source>
        <dbReference type="EMBL" id="AUR95270.1"/>
    </source>
</evidence>
<keyword evidence="2" id="KW-1185">Reference proteome</keyword>
<evidence type="ECO:0000313" key="2">
    <source>
        <dbReference type="Proteomes" id="UP000269294"/>
    </source>
</evidence>
<gene>
    <name evidence="1" type="ORF">NVP1204O_50</name>
</gene>
<proteinExistence type="predicted"/>